<evidence type="ECO:0000313" key="9">
    <source>
        <dbReference type="Proteomes" id="UP000192273"/>
    </source>
</evidence>
<dbReference type="AlphaFoldDB" id="A0A1V0RJV5"/>
<comment type="similarity">
    <text evidence="1 6">Belongs to the CcmH/CycL/Ccl2/NrfF family.</text>
</comment>
<evidence type="ECO:0000256" key="5">
    <source>
        <dbReference type="ARBA" id="ARBA00023004"/>
    </source>
</evidence>
<keyword evidence="3 6" id="KW-0479">Metal-binding</keyword>
<keyword evidence="2 6" id="KW-0349">Heme</keyword>
<keyword evidence="6" id="KW-0812">Transmembrane</keyword>
<dbReference type="InterPro" id="IPR005616">
    <property type="entry name" value="CcmH/CycL/Ccl2/NrfF_N"/>
</dbReference>
<evidence type="ECO:0000256" key="4">
    <source>
        <dbReference type="ARBA" id="ARBA00022729"/>
    </source>
</evidence>
<dbReference type="InterPro" id="IPR051263">
    <property type="entry name" value="C-type_cytochrome_biogenesis"/>
</dbReference>
<dbReference type="Proteomes" id="UP000192273">
    <property type="component" value="Chromosome"/>
</dbReference>
<dbReference type="PANTHER" id="PTHR47870">
    <property type="entry name" value="CYTOCHROME C-TYPE BIOGENESIS PROTEIN CCMH"/>
    <property type="match status" value="1"/>
</dbReference>
<dbReference type="Pfam" id="PF03918">
    <property type="entry name" value="CcmH"/>
    <property type="match status" value="1"/>
</dbReference>
<dbReference type="GO" id="GO:0046872">
    <property type="term" value="F:metal ion binding"/>
    <property type="evidence" value="ECO:0007669"/>
    <property type="project" value="UniProtKB-KW"/>
</dbReference>
<dbReference type="RefSeq" id="WP_008283182.1">
    <property type="nucleotide sequence ID" value="NZ_CP020474.1"/>
</dbReference>
<evidence type="ECO:0000259" key="7">
    <source>
        <dbReference type="Pfam" id="PF03918"/>
    </source>
</evidence>
<gene>
    <name evidence="8" type="primary">ccmH</name>
    <name evidence="8" type="ORF">ROSMUCSMR3_00543</name>
</gene>
<dbReference type="PANTHER" id="PTHR47870:SF4">
    <property type="entry name" value="CYTOCHROME C-TYPE BIOGENESIS PROTEIN CYCH"/>
    <property type="match status" value="1"/>
</dbReference>
<evidence type="ECO:0000313" key="8">
    <source>
        <dbReference type="EMBL" id="ARE82047.1"/>
    </source>
</evidence>
<protein>
    <recommendedName>
        <fullName evidence="6">Cytochrome c-type biogenesis protein</fullName>
    </recommendedName>
</protein>
<feature type="domain" description="CcmH/CycL/Ccl2/NrfF N-terminal" evidence="7">
    <location>
        <begin position="6"/>
        <end position="148"/>
    </location>
</feature>
<feature type="signal peptide" evidence="6">
    <location>
        <begin position="1"/>
        <end position="17"/>
    </location>
</feature>
<evidence type="ECO:0000256" key="2">
    <source>
        <dbReference type="ARBA" id="ARBA00022617"/>
    </source>
</evidence>
<dbReference type="EMBL" id="CP020474">
    <property type="protein sequence ID" value="ARE82047.1"/>
    <property type="molecule type" value="Genomic_DNA"/>
</dbReference>
<dbReference type="CDD" id="cd16378">
    <property type="entry name" value="CcmH_N"/>
    <property type="match status" value="1"/>
</dbReference>
<dbReference type="Gene3D" id="1.10.8.640">
    <property type="entry name" value="Cytochrome C biogenesis protein"/>
    <property type="match status" value="1"/>
</dbReference>
<feature type="transmembrane region" description="Helical" evidence="6">
    <location>
        <begin position="102"/>
        <end position="122"/>
    </location>
</feature>
<keyword evidence="6" id="KW-1133">Transmembrane helix</keyword>
<keyword evidence="6" id="KW-0472">Membrane</keyword>
<dbReference type="InterPro" id="IPR038297">
    <property type="entry name" value="CcmH/CycL/NrfF/Ccl2_sf"/>
</dbReference>
<evidence type="ECO:0000256" key="3">
    <source>
        <dbReference type="ARBA" id="ARBA00022723"/>
    </source>
</evidence>
<sequence length="150" mass="16573">MKRLILALCVIAAPVFAVQPDEILDDPALEARARDISSGLRCLVCRNESIDDSNAELARDLRLLVRERLVAGDSNDEAVDFIVARYGEYVLLKPRSGGANMLLWWAGPLMLGAGLLIGAAYLRGRARTPETEVARLSEAEENRLREILKE</sequence>
<proteinExistence type="inferred from homology"/>
<dbReference type="GO" id="GO:0005886">
    <property type="term" value="C:plasma membrane"/>
    <property type="evidence" value="ECO:0007669"/>
    <property type="project" value="TreeGrafter"/>
</dbReference>
<evidence type="ECO:0000256" key="6">
    <source>
        <dbReference type="RuleBase" id="RU364112"/>
    </source>
</evidence>
<keyword evidence="4 6" id="KW-0732">Signal</keyword>
<dbReference type="OrthoDB" id="9804975at2"/>
<keyword evidence="5 6" id="KW-0408">Iron</keyword>
<feature type="chain" id="PRO_5011021395" description="Cytochrome c-type biogenesis protein" evidence="6">
    <location>
        <begin position="18"/>
        <end position="150"/>
    </location>
</feature>
<accession>A0A1V0RJV5</accession>
<reference evidence="8 9" key="1">
    <citation type="submission" date="2017-03" db="EMBL/GenBank/DDBJ databases">
        <title>Genome Sequence of Roseovarius mucosus strain SMR3 Isolated from a culture of the Diatom Skeletonema marinoi.</title>
        <authorList>
            <person name="Topel M."/>
            <person name="Pinder M."/>
            <person name="Johansson O.N."/>
            <person name="Kourtchenko O."/>
            <person name="Godhe A."/>
            <person name="Clarke A.K."/>
        </authorList>
    </citation>
    <scope>NUCLEOTIDE SEQUENCE [LARGE SCALE GENOMIC DNA]</scope>
    <source>
        <strain evidence="8 9">SMR3</strain>
    </source>
</reference>
<dbReference type="KEGG" id="rmm:ROSMUCSMR3_00543"/>
<keyword evidence="9" id="KW-1185">Reference proteome</keyword>
<evidence type="ECO:0000256" key="1">
    <source>
        <dbReference type="ARBA" id="ARBA00010342"/>
    </source>
</evidence>
<comment type="function">
    <text evidence="6">Possible subunit of a heme lyase.</text>
</comment>
<name>A0A1V0RJV5_9RHOB</name>
<organism evidence="8 9">
    <name type="scientific">Roseovarius mucosus</name>
    <dbReference type="NCBI Taxonomy" id="215743"/>
    <lineage>
        <taxon>Bacteria</taxon>
        <taxon>Pseudomonadati</taxon>
        <taxon>Pseudomonadota</taxon>
        <taxon>Alphaproteobacteria</taxon>
        <taxon>Rhodobacterales</taxon>
        <taxon>Roseobacteraceae</taxon>
        <taxon>Roseovarius</taxon>
    </lineage>
</organism>